<dbReference type="InterPro" id="IPR020011">
    <property type="entry name" value="FimV_C"/>
</dbReference>
<feature type="region of interest" description="Disordered" evidence="2">
    <location>
        <begin position="31"/>
        <end position="55"/>
    </location>
</feature>
<feature type="region of interest" description="Disordered" evidence="2">
    <location>
        <begin position="496"/>
        <end position="522"/>
    </location>
</feature>
<reference evidence="4 5" key="1">
    <citation type="submission" date="2020-01" db="EMBL/GenBank/DDBJ databases">
        <title>Whole genome and functional gene identification of agarase of Vibrio HN897.</title>
        <authorList>
            <person name="Liu Y."/>
            <person name="Zhao Z."/>
        </authorList>
    </citation>
    <scope>NUCLEOTIDE SEQUENCE [LARGE SCALE GENOMIC DNA]</scope>
    <source>
        <strain evidence="4 5">HN897</strain>
    </source>
</reference>
<evidence type="ECO:0000313" key="5">
    <source>
        <dbReference type="Proteomes" id="UP000464262"/>
    </source>
</evidence>
<feature type="compositionally biased region" description="Basic and acidic residues" evidence="2">
    <location>
        <begin position="667"/>
        <end position="682"/>
    </location>
</feature>
<feature type="compositionally biased region" description="Acidic residues" evidence="2">
    <location>
        <begin position="734"/>
        <end position="747"/>
    </location>
</feature>
<dbReference type="NCBIfam" id="TIGR03504">
    <property type="entry name" value="FimV_Cterm"/>
    <property type="match status" value="1"/>
</dbReference>
<dbReference type="RefSeq" id="WP_164647722.1">
    <property type="nucleotide sequence ID" value="NZ_CP047475.1"/>
</dbReference>
<proteinExistence type="predicted"/>
<keyword evidence="5" id="KW-1185">Reference proteome</keyword>
<feature type="region of interest" description="Disordered" evidence="2">
    <location>
        <begin position="664"/>
        <end position="965"/>
    </location>
</feature>
<feature type="signal peptide" evidence="3">
    <location>
        <begin position="1"/>
        <end position="25"/>
    </location>
</feature>
<feature type="region of interest" description="Disordered" evidence="2">
    <location>
        <begin position="987"/>
        <end position="1020"/>
    </location>
</feature>
<keyword evidence="3" id="KW-0732">Signal</keyword>
<feature type="coiled-coil region" evidence="1">
    <location>
        <begin position="206"/>
        <end position="254"/>
    </location>
</feature>
<keyword evidence="1" id="KW-0175">Coiled coil</keyword>
<feature type="compositionally biased region" description="Polar residues" evidence="2">
    <location>
        <begin position="36"/>
        <end position="54"/>
    </location>
</feature>
<accession>A0A7Z2T239</accession>
<feature type="chain" id="PRO_5031375715" description="AAA family ATPase" evidence="3">
    <location>
        <begin position="26"/>
        <end position="1241"/>
    </location>
</feature>
<evidence type="ECO:0000256" key="1">
    <source>
        <dbReference type="SAM" id="Coils"/>
    </source>
</evidence>
<evidence type="ECO:0000256" key="2">
    <source>
        <dbReference type="SAM" id="MobiDB-lite"/>
    </source>
</evidence>
<organism evidence="4 5">
    <name type="scientific">Vibrio astriarenae</name>
    <dbReference type="NCBI Taxonomy" id="1481923"/>
    <lineage>
        <taxon>Bacteria</taxon>
        <taxon>Pseudomonadati</taxon>
        <taxon>Pseudomonadota</taxon>
        <taxon>Gammaproteobacteria</taxon>
        <taxon>Vibrionales</taxon>
        <taxon>Vibrionaceae</taxon>
        <taxon>Vibrio</taxon>
    </lineage>
</organism>
<gene>
    <name evidence="4" type="ORF">GT360_04545</name>
</gene>
<dbReference type="EMBL" id="CP047475">
    <property type="protein sequence ID" value="QIA62827.1"/>
    <property type="molecule type" value="Genomic_DNA"/>
</dbReference>
<feature type="compositionally biased region" description="Acidic residues" evidence="2">
    <location>
        <begin position="794"/>
        <end position="816"/>
    </location>
</feature>
<feature type="compositionally biased region" description="Acidic residues" evidence="2">
    <location>
        <begin position="867"/>
        <end position="880"/>
    </location>
</feature>
<feature type="compositionally biased region" description="Acidic residues" evidence="2">
    <location>
        <begin position="947"/>
        <end position="965"/>
    </location>
</feature>
<dbReference type="AlphaFoldDB" id="A0A7Z2T239"/>
<protein>
    <recommendedName>
        <fullName evidence="6">AAA family ATPase</fullName>
    </recommendedName>
</protein>
<feature type="region of interest" description="Disordered" evidence="2">
    <location>
        <begin position="640"/>
        <end position="659"/>
    </location>
</feature>
<dbReference type="KEGG" id="vas:GT360_04545"/>
<evidence type="ECO:0000313" key="4">
    <source>
        <dbReference type="EMBL" id="QIA62827.1"/>
    </source>
</evidence>
<dbReference type="InterPro" id="IPR038440">
    <property type="entry name" value="FimV_C_sf"/>
</dbReference>
<evidence type="ECO:0008006" key="6">
    <source>
        <dbReference type="Google" id="ProtNLM"/>
    </source>
</evidence>
<name>A0A7Z2T239_9VIBR</name>
<feature type="compositionally biased region" description="Acidic residues" evidence="2">
    <location>
        <begin position="903"/>
        <end position="918"/>
    </location>
</feature>
<feature type="region of interest" description="Disordered" evidence="2">
    <location>
        <begin position="540"/>
        <end position="559"/>
    </location>
</feature>
<feature type="compositionally biased region" description="Basic and acidic residues" evidence="2">
    <location>
        <begin position="706"/>
        <end position="727"/>
    </location>
</feature>
<dbReference type="Proteomes" id="UP000464262">
    <property type="component" value="Chromosome 1"/>
</dbReference>
<feature type="compositionally biased region" description="Low complexity" evidence="2">
    <location>
        <begin position="140"/>
        <end position="154"/>
    </location>
</feature>
<feature type="compositionally biased region" description="Acidic residues" evidence="2">
    <location>
        <begin position="764"/>
        <end position="787"/>
    </location>
</feature>
<dbReference type="InterPro" id="IPR020012">
    <property type="entry name" value="LysM_FimV"/>
</dbReference>
<feature type="region of interest" description="Disordered" evidence="2">
    <location>
        <begin position="135"/>
        <end position="193"/>
    </location>
</feature>
<sequence length="1241" mass="137844">MRLIFQRLCLPLLLVVATGASYVSADTIRVKGPNGEVSSSPQYSQPINRNTPISEPSRFYGPVGEEETLWQIASRFRPNNRITTQQMLLAIYQVNPRAFEDQNIHSLIPGSNLRIPSLAQAQSVTTEQAVRVMATHQKRLQPTPVLTPTRPRLPASDAPQTEQVSSEPEIKAVSEPTVPAQPQPESEPDKVDAQALEEVKQEPQEVSRLKEELEVSESELLALEERNHQLRLMLSEVQNELGSLREEVSDEQRIRDEVEKMLQAERVRIADEQRLKPSLVDQLAATPWLLALLASIPGLLLVLIVVSLLNRRRNSDEAESPSQQDINVQTLATADEVPSLESDDLDDDLLLGDDLFDDDSLASDDSDNAEDTQEPLQEDIFADLSDDDGLDLNLDDDDGLFDALDDSDIDAELDDIAMSSNGISVSFDEKALGLEEMERALDQASLDEDGDSGFDLSDDDDFDSLLSNEEALEGGSLDQSMLDELLLDIDEQGGDDSLVSLEDELGLDIEQPKEQKEPTAEYALDDDSFDEFDLEESTGLLDDFIEQQDEGSASSEIAEDSVDLLDELVGASDDDLDLSTSEQMLDELLTEHDMDSGQEDELSDGTELFDELLEIEQASETASLKSIDGNVDPDELLAEFSFDDSNLSQDKERAEDQDIDDLLAEVAEQHSKEPEPPFNRDDFVDDIDSISLDKDPLLSGGDWDSLSERDSSSAEQRSEQDTSKAEENEFGLPQDDDWLFESNEPEQDSTKQPLSLDEALFPEFTEEDTAASFDETVELEEQPEAQAEEQPFALDDELFPEFTEEDAAASFDEPEPQTESQAVEEPLSLDDELFHEFTEEDAAVSFDEPVEPELQPESQAVEKPLSLDDELFPEFTEEDAAASFDEPVKPELQPEPQAVEEPLLLDDELLPEFTEEDAAASFDEPGEPELQPEPQAVEEPLSLNDELLPEFTEEDAAASFDEPELTTELQATEESLSLADELLPEFTEEDAAASLEQPNEPLATAEQSHSDDFIDPSMAVDPENVDEQNALFDLFQSGEVTSESAQSIDEGVLNDWLDESNDSVTFDQSMFSPEKADSAGMDIDSMLEMGGEDWDGFQRPDENLADIPADEQQVWDSNNQPEQAKIADDDWSQQHDFNPKDAQYKTIEELMAEVDSEVELTPDEEELNLNVGLDEFPDVIGNVDFEDVDANSEASGKIDLAKIYLEMNDSQGAIKLLEEAIVDGNDDIRREAKSLIDKIRA</sequence>
<evidence type="ECO:0000256" key="3">
    <source>
        <dbReference type="SAM" id="SignalP"/>
    </source>
</evidence>
<dbReference type="NCBIfam" id="TIGR03505">
    <property type="entry name" value="FimV_core"/>
    <property type="match status" value="1"/>
</dbReference>
<feature type="compositionally biased region" description="Basic and acidic residues" evidence="2">
    <location>
        <begin position="510"/>
        <end position="519"/>
    </location>
</feature>
<dbReference type="Gene3D" id="1.20.58.2200">
    <property type="match status" value="1"/>
</dbReference>